<evidence type="ECO:0000313" key="2">
    <source>
        <dbReference type="EMBL" id="RCK79435.1"/>
    </source>
</evidence>
<reference evidence="2 3" key="1">
    <citation type="submission" date="2018-05" db="EMBL/GenBank/DDBJ databases">
        <title>A metagenomic window into the 2 km-deep terrestrial subsurface aquifer revealed taxonomically and functionally diverse microbial community comprising novel uncultured bacterial lineages.</title>
        <authorList>
            <person name="Kadnikov V.V."/>
            <person name="Mardanov A.V."/>
            <person name="Beletsky A.V."/>
            <person name="Banks D."/>
            <person name="Pimenov N.V."/>
            <person name="Frank Y.A."/>
            <person name="Karnachuk O.V."/>
            <person name="Ravin N.V."/>
        </authorList>
    </citation>
    <scope>NUCLEOTIDE SEQUENCE [LARGE SCALE GENOMIC DNA]</scope>
    <source>
        <strain evidence="2">BY5</strain>
    </source>
</reference>
<dbReference type="Proteomes" id="UP000252355">
    <property type="component" value="Unassembled WGS sequence"/>
</dbReference>
<dbReference type="AlphaFoldDB" id="A0A367ZMS9"/>
<name>A0A367ZMS9_9BACT</name>
<comment type="caution">
    <text evidence="2">The sequence shown here is derived from an EMBL/GenBank/DDBJ whole genome shotgun (WGS) entry which is preliminary data.</text>
</comment>
<sequence length="373" mass="39395">MPIFQPLSRLALAVVLIAGLRWPPAARAEELIARLPASGSVVISIDAARLLANPAWKNLIDDLTGSASQALAPIMAEFDATCKTLEVNPRQDLRDLAFLLPFPRPGGQMEEGLLLLRGTFQKEAMVAALEKDESFKIDGKIDTFEGLTAIRAVGKPDFTVFLASDLLAVGNESWLREAIAVQNGKGPALSTSPGFSDLVKRVPAGTPVWIGAVLTPESQQQIAQAASDTPYAAFSRMVDLLLTIDVTTAIEARLQVRAETPEAAGVIGSTIEGTIAQARLNATGAPAEWVKLLNGFTFKSEGAMAIVNLSYPLADVKVLVQRFQETTSPGGPAPASDDDRLDPGLPPGESEPEGPPDSGATDDPPQETNEPGS</sequence>
<proteinExistence type="predicted"/>
<evidence type="ECO:0000256" key="1">
    <source>
        <dbReference type="SAM" id="MobiDB-lite"/>
    </source>
</evidence>
<gene>
    <name evidence="2" type="ORF">OZSIB_0075</name>
</gene>
<protein>
    <submittedName>
        <fullName evidence="2">Uncharacterized protein</fullName>
    </submittedName>
</protein>
<feature type="region of interest" description="Disordered" evidence="1">
    <location>
        <begin position="325"/>
        <end position="373"/>
    </location>
</feature>
<evidence type="ECO:0000313" key="3">
    <source>
        <dbReference type="Proteomes" id="UP000252355"/>
    </source>
</evidence>
<accession>A0A367ZMS9</accession>
<dbReference type="EMBL" id="QOQW01000013">
    <property type="protein sequence ID" value="RCK79435.1"/>
    <property type="molecule type" value="Genomic_DNA"/>
</dbReference>
<organism evidence="2 3">
    <name type="scientific">Candidatus Ozemobacter sibiricus</name>
    <dbReference type="NCBI Taxonomy" id="2268124"/>
    <lineage>
        <taxon>Bacteria</taxon>
        <taxon>Candidatus Ozemobacteria</taxon>
        <taxon>Candidatus Ozemobacterales</taxon>
        <taxon>Candidatus Ozemobacteraceae</taxon>
        <taxon>Candidatus Ozemobacter</taxon>
    </lineage>
</organism>